<dbReference type="Gene3D" id="3.30.530.20">
    <property type="match status" value="1"/>
</dbReference>
<dbReference type="RefSeq" id="WP_005444983.1">
    <property type="nucleotide sequence ID" value="NZ_CM001466.1"/>
</dbReference>
<dbReference type="OrthoDB" id="3697643at2"/>
<protein>
    <recommendedName>
        <fullName evidence="3">Polyketide cyclase / dehydrase and lipid transport</fullName>
    </recommendedName>
</protein>
<name>H8G465_9PSEU</name>
<evidence type="ECO:0000313" key="1">
    <source>
        <dbReference type="EMBL" id="EHY91163.1"/>
    </source>
</evidence>
<proteinExistence type="predicted"/>
<sequence length="145" mass="16319">MITITHTQTVGASPDQWEHCLERLERKARAPMGFVPAIVGCSVLAEYDDGFLRRIELPDGTRLRERVFVHSADHFVFDQVDDPDLTAIENRLTVSEGEIRFTIRVTLSAKGTERAFGDVEWFRGTHDYFGSTVESIVAGLAAHRD</sequence>
<dbReference type="EMBL" id="CM001466">
    <property type="protein sequence ID" value="EHY91163.1"/>
    <property type="molecule type" value="Genomic_DNA"/>
</dbReference>
<dbReference type="Proteomes" id="UP000004705">
    <property type="component" value="Chromosome"/>
</dbReference>
<dbReference type="HOGENOM" id="CLU_1785485_0_0_11"/>
<dbReference type="InterPro" id="IPR015075">
    <property type="entry name" value="AtaL"/>
</dbReference>
<keyword evidence="2" id="KW-1185">Reference proteome</keyword>
<dbReference type="SUPFAM" id="SSF55961">
    <property type="entry name" value="Bet v1-like"/>
    <property type="match status" value="1"/>
</dbReference>
<dbReference type="AlphaFoldDB" id="H8G465"/>
<reference evidence="1 2" key="1">
    <citation type="journal article" date="2012" name="Stand. Genomic Sci.">
        <title>Genome sequence of the soil bacterium Saccharomonospora azurea type strain (NA-128(T)).</title>
        <authorList>
            <person name="Klenk H.P."/>
            <person name="Held B."/>
            <person name="Lucas S."/>
            <person name="Lapidus A."/>
            <person name="Copeland A."/>
            <person name="Hammon N."/>
            <person name="Pitluck S."/>
            <person name="Goodwin L.A."/>
            <person name="Han C."/>
            <person name="Tapia R."/>
            <person name="Brambilla E.M."/>
            <person name="Potter G."/>
            <person name="Land M."/>
            <person name="Ivanova N."/>
            <person name="Rohde M."/>
            <person name="Goker M."/>
            <person name="Detter J.C."/>
            <person name="Kyrpides N.C."/>
            <person name="Woyke T."/>
        </authorList>
    </citation>
    <scope>NUCLEOTIDE SEQUENCE [LARGE SCALE GENOMIC DNA]</scope>
    <source>
        <strain evidence="1 2">NA-128</strain>
    </source>
</reference>
<evidence type="ECO:0008006" key="3">
    <source>
        <dbReference type="Google" id="ProtNLM"/>
    </source>
</evidence>
<accession>H8G465</accession>
<evidence type="ECO:0000313" key="2">
    <source>
        <dbReference type="Proteomes" id="UP000004705"/>
    </source>
</evidence>
<dbReference type="Pfam" id="PF08982">
    <property type="entry name" value="AtaL"/>
    <property type="match status" value="1"/>
</dbReference>
<gene>
    <name evidence="1" type="ORF">SacazDRAFT_04321</name>
</gene>
<organism evidence="1 2">
    <name type="scientific">Saccharomonospora azurea NA-128</name>
    <dbReference type="NCBI Taxonomy" id="882081"/>
    <lineage>
        <taxon>Bacteria</taxon>
        <taxon>Bacillati</taxon>
        <taxon>Actinomycetota</taxon>
        <taxon>Actinomycetes</taxon>
        <taxon>Pseudonocardiales</taxon>
        <taxon>Pseudonocardiaceae</taxon>
        <taxon>Saccharomonospora</taxon>
    </lineage>
</organism>
<dbReference type="InterPro" id="IPR023393">
    <property type="entry name" value="START-like_dom_sf"/>
</dbReference>